<dbReference type="InterPro" id="IPR003594">
    <property type="entry name" value="HATPase_dom"/>
</dbReference>
<evidence type="ECO:0000256" key="3">
    <source>
        <dbReference type="ARBA" id="ARBA00022553"/>
    </source>
</evidence>
<dbReference type="SMART" id="SM00387">
    <property type="entry name" value="HATPase_c"/>
    <property type="match status" value="1"/>
</dbReference>
<dbReference type="InterPro" id="IPR050351">
    <property type="entry name" value="BphY/WalK/GraS-like"/>
</dbReference>
<dbReference type="PRINTS" id="PR00344">
    <property type="entry name" value="BCTRLSENSOR"/>
</dbReference>
<evidence type="ECO:0000256" key="6">
    <source>
        <dbReference type="ARBA" id="ARBA00023012"/>
    </source>
</evidence>
<feature type="domain" description="Histidine kinase" evidence="8">
    <location>
        <begin position="130"/>
        <end position="348"/>
    </location>
</feature>
<dbReference type="AlphaFoldDB" id="A0A366K7W6"/>
<dbReference type="InterPro" id="IPR036890">
    <property type="entry name" value="HATPase_C_sf"/>
</dbReference>
<evidence type="ECO:0000256" key="5">
    <source>
        <dbReference type="ARBA" id="ARBA00022777"/>
    </source>
</evidence>
<evidence type="ECO:0000256" key="7">
    <source>
        <dbReference type="ARBA" id="ARBA00039401"/>
    </source>
</evidence>
<dbReference type="Gene3D" id="3.30.565.10">
    <property type="entry name" value="Histidine kinase-like ATPase, C-terminal domain"/>
    <property type="match status" value="1"/>
</dbReference>
<dbReference type="OrthoDB" id="9813151at2"/>
<dbReference type="EMBL" id="PDCG01000007">
    <property type="protein sequence ID" value="RBP97407.1"/>
    <property type="molecule type" value="Genomic_DNA"/>
</dbReference>
<keyword evidence="5" id="KW-0418">Kinase</keyword>
<gene>
    <name evidence="9" type="ORF">CRD60_07200</name>
</gene>
<comment type="catalytic activity">
    <reaction evidence="1">
        <text>ATP + protein L-histidine = ADP + protein N-phospho-L-histidine.</text>
        <dbReference type="EC" id="2.7.13.3"/>
    </reaction>
</comment>
<keyword evidence="3" id="KW-0597">Phosphoprotein</keyword>
<dbReference type="PANTHER" id="PTHR45453:SF1">
    <property type="entry name" value="PHOSPHATE REGULON SENSOR PROTEIN PHOR"/>
    <property type="match status" value="1"/>
</dbReference>
<name>A0A366K7W6_9BIFI</name>
<evidence type="ECO:0000256" key="1">
    <source>
        <dbReference type="ARBA" id="ARBA00000085"/>
    </source>
</evidence>
<dbReference type="EC" id="2.7.13.3" evidence="2"/>
<dbReference type="GO" id="GO:0016036">
    <property type="term" value="P:cellular response to phosphate starvation"/>
    <property type="evidence" value="ECO:0007669"/>
    <property type="project" value="TreeGrafter"/>
</dbReference>
<dbReference type="Pfam" id="PF02518">
    <property type="entry name" value="HATPase_c"/>
    <property type="match status" value="1"/>
</dbReference>
<evidence type="ECO:0000259" key="8">
    <source>
        <dbReference type="PROSITE" id="PS50109"/>
    </source>
</evidence>
<dbReference type="SUPFAM" id="SSF55874">
    <property type="entry name" value="ATPase domain of HSP90 chaperone/DNA topoisomerase II/histidine kinase"/>
    <property type="match status" value="1"/>
</dbReference>
<proteinExistence type="predicted"/>
<keyword evidence="10" id="KW-1185">Reference proteome</keyword>
<evidence type="ECO:0000256" key="2">
    <source>
        <dbReference type="ARBA" id="ARBA00012438"/>
    </source>
</evidence>
<dbReference type="CDD" id="cd00075">
    <property type="entry name" value="HATPase"/>
    <property type="match status" value="1"/>
</dbReference>
<dbReference type="GO" id="GO:0005886">
    <property type="term" value="C:plasma membrane"/>
    <property type="evidence" value="ECO:0007669"/>
    <property type="project" value="TreeGrafter"/>
</dbReference>
<accession>A0A366K7W6</accession>
<evidence type="ECO:0000313" key="9">
    <source>
        <dbReference type="EMBL" id="RBP97407.1"/>
    </source>
</evidence>
<organism evidence="9 10">
    <name type="scientific">Bifidobacterium aemilianum</name>
    <dbReference type="NCBI Taxonomy" id="2493120"/>
    <lineage>
        <taxon>Bacteria</taxon>
        <taxon>Bacillati</taxon>
        <taxon>Actinomycetota</taxon>
        <taxon>Actinomycetes</taxon>
        <taxon>Bifidobacteriales</taxon>
        <taxon>Bifidobacteriaceae</taxon>
        <taxon>Bifidobacterium</taxon>
    </lineage>
</organism>
<keyword evidence="6" id="KW-0902">Two-component regulatory system</keyword>
<dbReference type="PROSITE" id="PS50109">
    <property type="entry name" value="HIS_KIN"/>
    <property type="match status" value="1"/>
</dbReference>
<dbReference type="PANTHER" id="PTHR45453">
    <property type="entry name" value="PHOSPHATE REGULON SENSOR PROTEIN PHOR"/>
    <property type="match status" value="1"/>
</dbReference>
<evidence type="ECO:0000256" key="4">
    <source>
        <dbReference type="ARBA" id="ARBA00022679"/>
    </source>
</evidence>
<evidence type="ECO:0000313" key="10">
    <source>
        <dbReference type="Proteomes" id="UP000252530"/>
    </source>
</evidence>
<dbReference type="InterPro" id="IPR004358">
    <property type="entry name" value="Sig_transdc_His_kin-like_C"/>
</dbReference>
<sequence length="348" mass="37375">MLDEASILLDGSDQVVQANPAAYRLGLVEDDALVSGQVLEAVRQVRSQGGRRRFDLVTDTPKRFIPEPSADVQPVLGQGTDRKAVVQASGRPNWLKVTVGRISGEFILILLDDVSDAVRFSQVRDAFIDNVSEQLVKPSKDLERLADSLEHGHLDAQQIADDARQVRASCTHLSHMVADLILLIKAQEPVKPSQENRISVKDQLDAVAASLAAISQRLEVRLVVQSDPSLTINADTDQIQAAVGKLAENALAYSPKGSSVTLSAAPSRDGSQALIRVVDRGSGIAKAEQSHVFERFYRGKEQSGRNEDGVGLGLAIVKHVALTHHGSVGLWSAPGQGSTFTLALPVAR</sequence>
<dbReference type="Proteomes" id="UP000252530">
    <property type="component" value="Unassembled WGS sequence"/>
</dbReference>
<dbReference type="GO" id="GO:0000155">
    <property type="term" value="F:phosphorelay sensor kinase activity"/>
    <property type="evidence" value="ECO:0007669"/>
    <property type="project" value="TreeGrafter"/>
</dbReference>
<dbReference type="InterPro" id="IPR005467">
    <property type="entry name" value="His_kinase_dom"/>
</dbReference>
<protein>
    <recommendedName>
        <fullName evidence="7">Sensor-like histidine kinase SenX3</fullName>
        <ecNumber evidence="2">2.7.13.3</ecNumber>
    </recommendedName>
</protein>
<reference evidence="9 10" key="1">
    <citation type="submission" date="2017-10" db="EMBL/GenBank/DDBJ databases">
        <title>Bifidobacterium xylocopum sp. nov. and Bifidobacterium aemilianum sp. nov., from the carpenter bee (Xylocopa violacea) digestive tract.</title>
        <authorList>
            <person name="Alberoni D."/>
            <person name="Baffoni L."/>
            <person name="Di Gioia D."/>
            <person name="Gaggia F."/>
            <person name="Biavati B."/>
        </authorList>
    </citation>
    <scope>NUCLEOTIDE SEQUENCE [LARGE SCALE GENOMIC DNA]</scope>
    <source>
        <strain evidence="9 10">XV10</strain>
    </source>
</reference>
<comment type="caution">
    <text evidence="9">The sequence shown here is derived from an EMBL/GenBank/DDBJ whole genome shotgun (WGS) entry which is preliminary data.</text>
</comment>
<keyword evidence="4" id="KW-0808">Transferase</keyword>
<dbReference type="GO" id="GO:0004721">
    <property type="term" value="F:phosphoprotein phosphatase activity"/>
    <property type="evidence" value="ECO:0007669"/>
    <property type="project" value="TreeGrafter"/>
</dbReference>